<reference evidence="2" key="2">
    <citation type="journal article" date="2015" name="Data Brief">
        <title>Shoot transcriptome of the giant reed, Arundo donax.</title>
        <authorList>
            <person name="Barrero R.A."/>
            <person name="Guerrero F.D."/>
            <person name="Moolhuijzen P."/>
            <person name="Goolsby J.A."/>
            <person name="Tidwell J."/>
            <person name="Bellgard S.E."/>
            <person name="Bellgard M.I."/>
        </authorList>
    </citation>
    <scope>NUCLEOTIDE SEQUENCE</scope>
    <source>
        <tissue evidence="2">Shoot tissue taken approximately 20 cm above the soil surface</tissue>
    </source>
</reference>
<feature type="region of interest" description="Disordered" evidence="1">
    <location>
        <begin position="41"/>
        <end position="74"/>
    </location>
</feature>
<evidence type="ECO:0000313" key="2">
    <source>
        <dbReference type="EMBL" id="JAD85791.1"/>
    </source>
</evidence>
<protein>
    <submittedName>
        <fullName evidence="2">Uncharacterized protein</fullName>
    </submittedName>
</protein>
<name>A0A0A9DD73_ARUDO</name>
<dbReference type="EMBL" id="GBRH01212104">
    <property type="protein sequence ID" value="JAD85791.1"/>
    <property type="molecule type" value="Transcribed_RNA"/>
</dbReference>
<sequence>MRRSEAPWEYPASECSPATANAAVTLAPVWSVYIRGVRAHQSGTAGNGAGAEREARKSRTTACAAGSHRPYQIR</sequence>
<organism evidence="2">
    <name type="scientific">Arundo donax</name>
    <name type="common">Giant reed</name>
    <name type="synonym">Donax arundinaceus</name>
    <dbReference type="NCBI Taxonomy" id="35708"/>
    <lineage>
        <taxon>Eukaryota</taxon>
        <taxon>Viridiplantae</taxon>
        <taxon>Streptophyta</taxon>
        <taxon>Embryophyta</taxon>
        <taxon>Tracheophyta</taxon>
        <taxon>Spermatophyta</taxon>
        <taxon>Magnoliopsida</taxon>
        <taxon>Liliopsida</taxon>
        <taxon>Poales</taxon>
        <taxon>Poaceae</taxon>
        <taxon>PACMAD clade</taxon>
        <taxon>Arundinoideae</taxon>
        <taxon>Arundineae</taxon>
        <taxon>Arundo</taxon>
    </lineage>
</organism>
<accession>A0A0A9DD73</accession>
<evidence type="ECO:0000256" key="1">
    <source>
        <dbReference type="SAM" id="MobiDB-lite"/>
    </source>
</evidence>
<dbReference type="AlphaFoldDB" id="A0A0A9DD73"/>
<proteinExistence type="predicted"/>
<reference evidence="2" key="1">
    <citation type="submission" date="2014-09" db="EMBL/GenBank/DDBJ databases">
        <authorList>
            <person name="Magalhaes I.L.F."/>
            <person name="Oliveira U."/>
            <person name="Santos F.R."/>
            <person name="Vidigal T.H.D.A."/>
            <person name="Brescovit A.D."/>
            <person name="Santos A.J."/>
        </authorList>
    </citation>
    <scope>NUCLEOTIDE SEQUENCE</scope>
    <source>
        <tissue evidence="2">Shoot tissue taken approximately 20 cm above the soil surface</tissue>
    </source>
</reference>